<name>A0A129DSU4_LEGPN</name>
<evidence type="ECO:0000313" key="4">
    <source>
        <dbReference type="Proteomes" id="UP000254631"/>
    </source>
</evidence>
<dbReference type="RefSeq" id="WP_027219934.1">
    <property type="nucleotide sequence ID" value="NZ_BAZA01000278.1"/>
</dbReference>
<gene>
    <name evidence="3" type="ORF">NCTC12000_03122</name>
</gene>
<dbReference type="Proteomes" id="UP000254631">
    <property type="component" value="Unassembled WGS sequence"/>
</dbReference>
<feature type="domain" description="DUF4935" evidence="2">
    <location>
        <begin position="7"/>
        <end position="193"/>
    </location>
</feature>
<reference evidence="3 4" key="1">
    <citation type="submission" date="2018-06" db="EMBL/GenBank/DDBJ databases">
        <authorList>
            <consortium name="Pathogen Informatics"/>
            <person name="Doyle S."/>
        </authorList>
    </citation>
    <scope>NUCLEOTIDE SEQUENCE [LARGE SCALE GENOMIC DNA]</scope>
    <source>
        <strain evidence="3 4">NCTC12000</strain>
    </source>
</reference>
<dbReference type="InterPro" id="IPR032557">
    <property type="entry name" value="DUF4935"/>
</dbReference>
<evidence type="ECO:0000256" key="1">
    <source>
        <dbReference type="SAM" id="Coils"/>
    </source>
</evidence>
<sequence length="330" mass="39046">MEIKLNLFLDANVYLKFYSYSSDDIGVLYQVHRKLNERFKIITNSLLVNEFNRRKEQHFKEALKCKSEIKVKTSYPILFTDQYDDFEELKEEEKKLKEAAKNFNLKYDKLMKKLRDKYLNNQLYTDDILNEIFRSSTHIEISTEIIEKAKSRLDLNNPPGKINQLGDRIHWESLLSGVEDGHKLIIISTDGDFFSLINNDQINPVLSREWMDVKKSSIEIFRSLTDFLKVYLPEFELPDELAAEIKEKIKALNDSSSFFETHNRIADLNRHYKDLTWNHIKSIIHSYKRNSQIYGILEDEDVNKFIMSLQQHPHYTSALDDEFSSLLNSR</sequence>
<dbReference type="EMBL" id="UGOL01000001">
    <property type="protein sequence ID" value="STX81095.1"/>
    <property type="molecule type" value="Genomic_DNA"/>
</dbReference>
<proteinExistence type="predicted"/>
<dbReference type="Pfam" id="PF16289">
    <property type="entry name" value="PIN_12"/>
    <property type="match status" value="1"/>
</dbReference>
<evidence type="ECO:0000259" key="2">
    <source>
        <dbReference type="Pfam" id="PF16289"/>
    </source>
</evidence>
<accession>A0A129DSU4</accession>
<protein>
    <recommendedName>
        <fullName evidence="2">DUF4935 domain-containing protein</fullName>
    </recommendedName>
</protein>
<feature type="coiled-coil region" evidence="1">
    <location>
        <begin position="86"/>
        <end position="113"/>
    </location>
</feature>
<organism evidence="3 4">
    <name type="scientific">Legionella pneumophila</name>
    <dbReference type="NCBI Taxonomy" id="446"/>
    <lineage>
        <taxon>Bacteria</taxon>
        <taxon>Pseudomonadati</taxon>
        <taxon>Pseudomonadota</taxon>
        <taxon>Gammaproteobacteria</taxon>
        <taxon>Legionellales</taxon>
        <taxon>Legionellaceae</taxon>
        <taxon>Legionella</taxon>
    </lineage>
</organism>
<evidence type="ECO:0000313" key="3">
    <source>
        <dbReference type="EMBL" id="STX81095.1"/>
    </source>
</evidence>
<dbReference type="AlphaFoldDB" id="A0A129DSU4"/>
<keyword evidence="1" id="KW-0175">Coiled coil</keyword>